<organism evidence="3 4">
    <name type="scientific">Haloarchaeobius iranensis</name>
    <dbReference type="NCBI Taxonomy" id="996166"/>
    <lineage>
        <taxon>Archaea</taxon>
        <taxon>Methanobacteriati</taxon>
        <taxon>Methanobacteriota</taxon>
        <taxon>Stenosarchaea group</taxon>
        <taxon>Halobacteria</taxon>
        <taxon>Halobacteriales</taxon>
        <taxon>Halorubellaceae</taxon>
        <taxon>Haloarchaeobius</taxon>
    </lineage>
</organism>
<dbReference type="EMBL" id="FNIA01000003">
    <property type="protein sequence ID" value="SDM48729.1"/>
    <property type="molecule type" value="Genomic_DNA"/>
</dbReference>
<dbReference type="Proteomes" id="UP000199370">
    <property type="component" value="Unassembled WGS sequence"/>
</dbReference>
<accession>A0A1G9TLP3</accession>
<keyword evidence="4" id="KW-1185">Reference proteome</keyword>
<dbReference type="InterPro" id="IPR018720">
    <property type="entry name" value="DUF2249"/>
</dbReference>
<protein>
    <submittedName>
        <fullName evidence="3">Uncharacterized conserved protein</fullName>
    </submittedName>
</protein>
<feature type="domain" description="DUF2249" evidence="2">
    <location>
        <begin position="36"/>
        <end position="95"/>
    </location>
</feature>
<evidence type="ECO:0000313" key="4">
    <source>
        <dbReference type="Proteomes" id="UP000199370"/>
    </source>
</evidence>
<gene>
    <name evidence="3" type="ORF">SAMN05192554_10314</name>
</gene>
<dbReference type="RefSeq" id="WP_245707601.1">
    <property type="nucleotide sequence ID" value="NZ_FNIA01000003.1"/>
</dbReference>
<feature type="region of interest" description="Disordered" evidence="1">
    <location>
        <begin position="1"/>
        <end position="26"/>
    </location>
</feature>
<dbReference type="STRING" id="996166.SAMN05192554_10314"/>
<dbReference type="SUPFAM" id="SSF64307">
    <property type="entry name" value="SirA-like"/>
    <property type="match status" value="1"/>
</dbReference>
<proteinExistence type="predicted"/>
<reference evidence="3 4" key="1">
    <citation type="submission" date="2016-10" db="EMBL/GenBank/DDBJ databases">
        <authorList>
            <person name="de Groot N.N."/>
        </authorList>
    </citation>
    <scope>NUCLEOTIDE SEQUENCE [LARGE SCALE GENOMIC DNA]</scope>
    <source>
        <strain evidence="4">EB21,IBRC-M 10013,KCTC 4048</strain>
    </source>
</reference>
<dbReference type="AlphaFoldDB" id="A0A1G9TLP3"/>
<name>A0A1G9TLP3_9EURY</name>
<evidence type="ECO:0000313" key="3">
    <source>
        <dbReference type="EMBL" id="SDM48729.1"/>
    </source>
</evidence>
<evidence type="ECO:0000259" key="2">
    <source>
        <dbReference type="Pfam" id="PF10006"/>
    </source>
</evidence>
<sequence length="100" mass="11049">MFGDTAQCDRTELSGMDAETLRAATTAPADRSCELLDARELPPPEPLQRTLEWAADANGAVLVQVNDRAPQHLYPRLTERGFEYDTAETDDGVVTAVWQE</sequence>
<evidence type="ECO:0000256" key="1">
    <source>
        <dbReference type="SAM" id="MobiDB-lite"/>
    </source>
</evidence>
<dbReference type="Pfam" id="PF10006">
    <property type="entry name" value="DUF2249"/>
    <property type="match status" value="1"/>
</dbReference>
<dbReference type="InterPro" id="IPR036868">
    <property type="entry name" value="TusA-like_sf"/>
</dbReference>